<gene>
    <name evidence="5" type="ORF">OLMES_1449</name>
</gene>
<dbReference type="SMART" id="SM00822">
    <property type="entry name" value="PKS_KR"/>
    <property type="match status" value="1"/>
</dbReference>
<dbReference type="AlphaFoldDB" id="A0A1Y0I6X1"/>
<evidence type="ECO:0000313" key="5">
    <source>
        <dbReference type="EMBL" id="ARU55526.1"/>
    </source>
</evidence>
<dbReference type="PRINTS" id="PR00081">
    <property type="entry name" value="GDHRDH"/>
</dbReference>
<dbReference type="PROSITE" id="PS00061">
    <property type="entry name" value="ADH_SHORT"/>
    <property type="match status" value="1"/>
</dbReference>
<dbReference type="RefSeq" id="WP_087460621.1">
    <property type="nucleotide sequence ID" value="NZ_CP021425.1"/>
</dbReference>
<keyword evidence="6" id="KW-1185">Reference proteome</keyword>
<comment type="similarity">
    <text evidence="1 3">Belongs to the short-chain dehydrogenases/reductases (SDR) family.</text>
</comment>
<dbReference type="KEGG" id="ome:OLMES_1449"/>
<dbReference type="EMBL" id="CP021425">
    <property type="protein sequence ID" value="ARU55526.1"/>
    <property type="molecule type" value="Genomic_DNA"/>
</dbReference>
<protein>
    <submittedName>
        <fullName evidence="5">Short chain dehydrogenase</fullName>
    </submittedName>
</protein>
<proteinExistence type="inferred from homology"/>
<dbReference type="GO" id="GO:0016020">
    <property type="term" value="C:membrane"/>
    <property type="evidence" value="ECO:0007669"/>
    <property type="project" value="TreeGrafter"/>
</dbReference>
<dbReference type="PANTHER" id="PTHR44196:SF1">
    <property type="entry name" value="DEHYDROGENASE_REDUCTASE SDR FAMILY MEMBER 7B"/>
    <property type="match status" value="1"/>
</dbReference>
<evidence type="ECO:0000256" key="3">
    <source>
        <dbReference type="RuleBase" id="RU000363"/>
    </source>
</evidence>
<reference evidence="5 6" key="1">
    <citation type="submission" date="2017-05" db="EMBL/GenBank/DDBJ databases">
        <title>Genomic insights into alkan degradation activity of Oleiphilus messinensis.</title>
        <authorList>
            <person name="Kozyavkin S.A."/>
            <person name="Slesarev A.I."/>
            <person name="Golyshin P.N."/>
            <person name="Korzhenkov A."/>
            <person name="Golyshina O.N."/>
            <person name="Toshchakov S.V."/>
        </authorList>
    </citation>
    <scope>NUCLEOTIDE SEQUENCE [LARGE SCALE GENOMIC DNA]</scope>
    <source>
        <strain evidence="5 6">ME102</strain>
    </source>
</reference>
<evidence type="ECO:0000256" key="1">
    <source>
        <dbReference type="ARBA" id="ARBA00006484"/>
    </source>
</evidence>
<dbReference type="Proteomes" id="UP000196027">
    <property type="component" value="Chromosome"/>
</dbReference>
<keyword evidence="2" id="KW-0560">Oxidoreductase</keyword>
<evidence type="ECO:0000256" key="2">
    <source>
        <dbReference type="ARBA" id="ARBA00023002"/>
    </source>
</evidence>
<evidence type="ECO:0000313" key="6">
    <source>
        <dbReference type="Proteomes" id="UP000196027"/>
    </source>
</evidence>
<dbReference type="Gene3D" id="3.40.50.720">
    <property type="entry name" value="NAD(P)-binding Rossmann-like Domain"/>
    <property type="match status" value="1"/>
</dbReference>
<dbReference type="Pfam" id="PF00106">
    <property type="entry name" value="adh_short"/>
    <property type="match status" value="1"/>
</dbReference>
<dbReference type="OrthoDB" id="9810734at2"/>
<dbReference type="InterPro" id="IPR036291">
    <property type="entry name" value="NAD(P)-bd_dom_sf"/>
</dbReference>
<dbReference type="PRINTS" id="PR00080">
    <property type="entry name" value="SDRFAMILY"/>
</dbReference>
<dbReference type="InterPro" id="IPR020904">
    <property type="entry name" value="Sc_DH/Rdtase_CS"/>
</dbReference>
<dbReference type="PANTHER" id="PTHR44196">
    <property type="entry name" value="DEHYDROGENASE/REDUCTASE SDR FAMILY MEMBER 7B"/>
    <property type="match status" value="1"/>
</dbReference>
<dbReference type="InterPro" id="IPR002347">
    <property type="entry name" value="SDR_fam"/>
</dbReference>
<sequence length="280" mass="29720">MGIFSRQPAMAGKVVLITGAGSGIGRETAVAFARQKAHIVMVDLTLPGMAETGSLIESAGGSHEAYTCDVSSREAMAELADKVHERHSALDVLINNAGIGSAGRFLETSLDTWEKVLDVNVLGVVHGCHFFASQMVAHGNQGSIVNIASAAAFAAAKEMPIYAASKFAVFGFTESLRAEMSDYGIHVATICPGLINTSIVSNTVFEGAMSAGNKAREKAMALYERRNYPPEKVAEAILAAVVKRKSVVPVSPEAWALYYGKRFVPGLMERFGRLDAPVAK</sequence>
<dbReference type="CDD" id="cd05233">
    <property type="entry name" value="SDR_c"/>
    <property type="match status" value="1"/>
</dbReference>
<name>A0A1Y0I6X1_9GAMM</name>
<accession>A0A1Y0I6X1</accession>
<dbReference type="SUPFAM" id="SSF51735">
    <property type="entry name" value="NAD(P)-binding Rossmann-fold domains"/>
    <property type="match status" value="1"/>
</dbReference>
<dbReference type="GO" id="GO:0016491">
    <property type="term" value="F:oxidoreductase activity"/>
    <property type="evidence" value="ECO:0007669"/>
    <property type="project" value="UniProtKB-KW"/>
</dbReference>
<dbReference type="FunFam" id="3.40.50.720:FF:000084">
    <property type="entry name" value="Short-chain dehydrogenase reductase"/>
    <property type="match status" value="1"/>
</dbReference>
<dbReference type="InterPro" id="IPR057326">
    <property type="entry name" value="KR_dom"/>
</dbReference>
<organism evidence="5 6">
    <name type="scientific">Oleiphilus messinensis</name>
    <dbReference type="NCBI Taxonomy" id="141451"/>
    <lineage>
        <taxon>Bacteria</taxon>
        <taxon>Pseudomonadati</taxon>
        <taxon>Pseudomonadota</taxon>
        <taxon>Gammaproteobacteria</taxon>
        <taxon>Oceanospirillales</taxon>
        <taxon>Oleiphilaceae</taxon>
        <taxon>Oleiphilus</taxon>
    </lineage>
</organism>
<evidence type="ECO:0000259" key="4">
    <source>
        <dbReference type="SMART" id="SM00822"/>
    </source>
</evidence>
<feature type="domain" description="Ketoreductase" evidence="4">
    <location>
        <begin position="13"/>
        <end position="186"/>
    </location>
</feature>